<name>A0A1G8E9V5_CHIFI</name>
<dbReference type="Pfam" id="PF20131">
    <property type="entry name" value="MC3"/>
    <property type="match status" value="1"/>
</dbReference>
<dbReference type="STRING" id="104663.SAMN04488121_11749"/>
<dbReference type="Proteomes" id="UP000199045">
    <property type="component" value="Unassembled WGS sequence"/>
</dbReference>
<protein>
    <submittedName>
        <fullName evidence="1">Uncharacterized protein</fullName>
    </submittedName>
</protein>
<evidence type="ECO:0000313" key="1">
    <source>
        <dbReference type="EMBL" id="SDH66683.1"/>
    </source>
</evidence>
<gene>
    <name evidence="1" type="ORF">SAMN04488121_11749</name>
</gene>
<dbReference type="EMBL" id="FNBN01000017">
    <property type="protein sequence ID" value="SDH66683.1"/>
    <property type="molecule type" value="Genomic_DNA"/>
</dbReference>
<proteinExistence type="predicted"/>
<dbReference type="OrthoDB" id="7059377at2"/>
<organism evidence="1 2">
    <name type="scientific">Chitinophaga filiformis</name>
    <name type="common">Myxococcus filiformis</name>
    <name type="synonym">Flexibacter filiformis</name>
    <dbReference type="NCBI Taxonomy" id="104663"/>
    <lineage>
        <taxon>Bacteria</taxon>
        <taxon>Pseudomonadati</taxon>
        <taxon>Bacteroidota</taxon>
        <taxon>Chitinophagia</taxon>
        <taxon>Chitinophagales</taxon>
        <taxon>Chitinophagaceae</taxon>
        <taxon>Chitinophaga</taxon>
    </lineage>
</organism>
<evidence type="ECO:0000313" key="2">
    <source>
        <dbReference type="Proteomes" id="UP000199045"/>
    </source>
</evidence>
<reference evidence="1 2" key="1">
    <citation type="submission" date="2016-10" db="EMBL/GenBank/DDBJ databases">
        <authorList>
            <person name="de Groot N.N."/>
        </authorList>
    </citation>
    <scope>NUCLEOTIDE SEQUENCE [LARGE SCALE GENOMIC DNA]</scope>
    <source>
        <strain evidence="1 2">DSM 527</strain>
    </source>
</reference>
<dbReference type="InterPro" id="IPR045390">
    <property type="entry name" value="ABC-3C_MC3"/>
</dbReference>
<dbReference type="AlphaFoldDB" id="A0A1G8E9V5"/>
<dbReference type="RefSeq" id="WP_089839088.1">
    <property type="nucleotide sequence ID" value="NZ_FNBN01000017.1"/>
</dbReference>
<sequence length="162" mass="18013">MLPTWENRPEITANLINPAFCSEIIRECAIAFKNEAKDSLPFSLAVLVLPLILNSRIRERLPKSKSNTIHAWINDNEDIKIGLAKHIKSFLPFSRESIMFGIAHNTLSIDDNGGVDIKVRKGKLKLDDLEIKSCISKATTLGKVFSKSGNPLTIYSILGIKP</sequence>
<accession>A0A1G8E9V5</accession>